<sequence>MSAGAASYSKKLSTSGSGKKSRKKVKNQSALICGTILAALVAVLGISYGVGRAYYSKRFLADTFINGVDVSGMTYEEAVKALKADKIPEELTVTAIDGKKFVISPKDFGYKRSASGEVKKLYDGVNRSTWFTGYAGRTDFTFDDEATYDKALLDEQLNAQDWGSTSTTDARLELTDDGYEIVKEVQGNKVTDMAKLEQAVTDALGKGEFEVELGAGTGCYTLPAITSDTFTDQCEALNKVFNLSITYDFDYTTETITGKTLLSMIDMDDMGNYAVNEKAVEDYVDKLAEKYDTYDTKRTFNSTLQGKVTVDPSADALYGWWIWKDATVEQLVGLLEEGKSVEGIDPIYYSDGPFEYTGVESARSAKDDIGKTYIEVDLTNQQMWYYKDGKEEYTCYIVSGQTTSLARTTLEGVYKLWSKETNKRMKDRNADGEEWDTTCNYWNNISLCGIGMHDSTWRGAFGGTIYQWNGSHGCINMPYEGAQYIYENVELGTPVVMFYE</sequence>
<dbReference type="CDD" id="cd16913">
    <property type="entry name" value="YkuD_like"/>
    <property type="match status" value="1"/>
</dbReference>
<dbReference type="GO" id="GO:0008360">
    <property type="term" value="P:regulation of cell shape"/>
    <property type="evidence" value="ECO:0007669"/>
    <property type="project" value="UniProtKB-UniRule"/>
</dbReference>
<dbReference type="OrthoDB" id="3176960at2"/>
<evidence type="ECO:0000256" key="5">
    <source>
        <dbReference type="ARBA" id="ARBA00023316"/>
    </source>
</evidence>
<dbReference type="InterPro" id="IPR038063">
    <property type="entry name" value="Transpep_catalytic_dom"/>
</dbReference>
<dbReference type="InterPro" id="IPR022029">
    <property type="entry name" value="YoaR-like_PG-bd"/>
</dbReference>
<dbReference type="Pfam" id="PF03734">
    <property type="entry name" value="YkuD"/>
    <property type="match status" value="1"/>
</dbReference>
<keyword evidence="4 6" id="KW-0573">Peptidoglycan synthesis</keyword>
<dbReference type="InterPro" id="IPR050979">
    <property type="entry name" value="LD-transpeptidase"/>
</dbReference>
<keyword evidence="5 6" id="KW-0961">Cell wall biogenesis/degradation</keyword>
<dbReference type="AlphaFoldDB" id="E9S956"/>
<keyword evidence="11" id="KW-1185">Reference proteome</keyword>
<evidence type="ECO:0000256" key="6">
    <source>
        <dbReference type="PROSITE-ProRule" id="PRU01373"/>
    </source>
</evidence>
<accession>E9S956</accession>
<dbReference type="SUPFAM" id="SSF141523">
    <property type="entry name" value="L,D-transpeptidase catalytic domain-like"/>
    <property type="match status" value="1"/>
</dbReference>
<keyword evidence="8" id="KW-0472">Membrane</keyword>
<evidence type="ECO:0000313" key="11">
    <source>
        <dbReference type="Proteomes" id="UP000004259"/>
    </source>
</evidence>
<dbReference type="GO" id="GO:0071972">
    <property type="term" value="F:peptidoglycan L,D-transpeptidase activity"/>
    <property type="evidence" value="ECO:0007669"/>
    <property type="project" value="TreeGrafter"/>
</dbReference>
<evidence type="ECO:0000256" key="8">
    <source>
        <dbReference type="SAM" id="Phobius"/>
    </source>
</evidence>
<dbReference type="InterPro" id="IPR005490">
    <property type="entry name" value="LD_TPept_cat_dom"/>
</dbReference>
<dbReference type="eggNOG" id="COG1376">
    <property type="taxonomic scope" value="Bacteria"/>
</dbReference>
<dbReference type="Gene3D" id="2.40.440.10">
    <property type="entry name" value="L,D-transpeptidase catalytic domain-like"/>
    <property type="match status" value="1"/>
</dbReference>
<comment type="caution">
    <text evidence="10">The sequence shown here is derived from an EMBL/GenBank/DDBJ whole genome shotgun (WGS) entry which is preliminary data.</text>
</comment>
<dbReference type="RefSeq" id="WP_002847492.1">
    <property type="nucleotide sequence ID" value="NZ_ADKM02000034.1"/>
</dbReference>
<dbReference type="STRING" id="246199.CUS_4603"/>
<evidence type="ECO:0000256" key="7">
    <source>
        <dbReference type="SAM" id="MobiDB-lite"/>
    </source>
</evidence>
<dbReference type="PROSITE" id="PS52029">
    <property type="entry name" value="LD_TPASE"/>
    <property type="match status" value="1"/>
</dbReference>
<protein>
    <recommendedName>
        <fullName evidence="9">L,D-TPase catalytic domain-containing protein</fullName>
    </recommendedName>
</protein>
<evidence type="ECO:0000256" key="1">
    <source>
        <dbReference type="ARBA" id="ARBA00004752"/>
    </source>
</evidence>
<dbReference type="PANTHER" id="PTHR30582:SF33">
    <property type="entry name" value="EXPORTED PROTEIN"/>
    <property type="match status" value="1"/>
</dbReference>
<feature type="domain" description="L,D-TPase catalytic" evidence="9">
    <location>
        <begin position="372"/>
        <end position="498"/>
    </location>
</feature>
<dbReference type="UniPathway" id="UPA00219"/>
<feature type="compositionally biased region" description="Low complexity" evidence="7">
    <location>
        <begin position="7"/>
        <end position="18"/>
    </location>
</feature>
<keyword evidence="3 6" id="KW-0133">Cell shape</keyword>
<feature type="active site" description="Nucleophile" evidence="6">
    <location>
        <position position="474"/>
    </location>
</feature>
<feature type="active site" description="Proton donor/acceptor" evidence="6">
    <location>
        <position position="453"/>
    </location>
</feature>
<dbReference type="GO" id="GO:0018104">
    <property type="term" value="P:peptidoglycan-protein cross-linking"/>
    <property type="evidence" value="ECO:0007669"/>
    <property type="project" value="TreeGrafter"/>
</dbReference>
<keyword evidence="8" id="KW-0812">Transmembrane</keyword>
<dbReference type="GO" id="GO:0005576">
    <property type="term" value="C:extracellular region"/>
    <property type="evidence" value="ECO:0007669"/>
    <property type="project" value="TreeGrafter"/>
</dbReference>
<evidence type="ECO:0000256" key="4">
    <source>
        <dbReference type="ARBA" id="ARBA00022984"/>
    </source>
</evidence>
<dbReference type="GO" id="GO:0071555">
    <property type="term" value="P:cell wall organization"/>
    <property type="evidence" value="ECO:0007669"/>
    <property type="project" value="UniProtKB-UniRule"/>
</dbReference>
<evidence type="ECO:0000256" key="2">
    <source>
        <dbReference type="ARBA" id="ARBA00022679"/>
    </source>
</evidence>
<keyword evidence="2" id="KW-0808">Transferase</keyword>
<dbReference type="Proteomes" id="UP000004259">
    <property type="component" value="Unassembled WGS sequence"/>
</dbReference>
<proteinExistence type="predicted"/>
<name>E9S956_RUMAL</name>
<dbReference type="SUPFAM" id="SSF143985">
    <property type="entry name" value="L,D-transpeptidase pre-catalytic domain-like"/>
    <property type="match status" value="1"/>
</dbReference>
<dbReference type="PANTHER" id="PTHR30582">
    <property type="entry name" value="L,D-TRANSPEPTIDASE"/>
    <property type="match status" value="1"/>
</dbReference>
<feature type="transmembrane region" description="Helical" evidence="8">
    <location>
        <begin position="29"/>
        <end position="50"/>
    </location>
</feature>
<dbReference type="GO" id="GO:0016740">
    <property type="term" value="F:transferase activity"/>
    <property type="evidence" value="ECO:0007669"/>
    <property type="project" value="UniProtKB-KW"/>
</dbReference>
<keyword evidence="8" id="KW-1133">Transmembrane helix</keyword>
<dbReference type="EMBL" id="ADKM02000034">
    <property type="protein sequence ID" value="EGC04179.1"/>
    <property type="molecule type" value="Genomic_DNA"/>
</dbReference>
<evidence type="ECO:0000313" key="10">
    <source>
        <dbReference type="EMBL" id="EGC04179.1"/>
    </source>
</evidence>
<dbReference type="InterPro" id="IPR038054">
    <property type="entry name" value="LD_TPept-like_central_sf"/>
</dbReference>
<feature type="region of interest" description="Disordered" evidence="7">
    <location>
        <begin position="1"/>
        <end position="21"/>
    </location>
</feature>
<evidence type="ECO:0000256" key="3">
    <source>
        <dbReference type="ARBA" id="ARBA00022960"/>
    </source>
</evidence>
<dbReference type="Gene3D" id="3.10.20.800">
    <property type="match status" value="1"/>
</dbReference>
<gene>
    <name evidence="10" type="ORF">CUS_4603</name>
</gene>
<organism evidence="10 11">
    <name type="scientific">Ruminococcus albus 8</name>
    <dbReference type="NCBI Taxonomy" id="246199"/>
    <lineage>
        <taxon>Bacteria</taxon>
        <taxon>Bacillati</taxon>
        <taxon>Bacillota</taxon>
        <taxon>Clostridia</taxon>
        <taxon>Eubacteriales</taxon>
        <taxon>Oscillospiraceae</taxon>
        <taxon>Ruminococcus</taxon>
    </lineage>
</organism>
<reference evidence="10 11" key="1">
    <citation type="submission" date="2011-02" db="EMBL/GenBank/DDBJ databases">
        <authorList>
            <person name="Nelson K.E."/>
            <person name="Sutton G."/>
            <person name="Torralba M."/>
            <person name="Durkin S."/>
            <person name="Harkins D."/>
            <person name="Montgomery R."/>
            <person name="Ziemer C."/>
            <person name="Klaassens E."/>
            <person name="Ocuiv P."/>
            <person name="Morrison M."/>
        </authorList>
    </citation>
    <scope>NUCLEOTIDE SEQUENCE [LARGE SCALE GENOMIC DNA]</scope>
    <source>
        <strain evidence="10 11">8</strain>
    </source>
</reference>
<evidence type="ECO:0000259" key="9">
    <source>
        <dbReference type="PROSITE" id="PS52029"/>
    </source>
</evidence>
<comment type="pathway">
    <text evidence="1 6">Cell wall biogenesis; peptidoglycan biosynthesis.</text>
</comment>
<dbReference type="Pfam" id="PF12229">
    <property type="entry name" value="PG_binding_4"/>
    <property type="match status" value="1"/>
</dbReference>